<keyword evidence="3" id="KW-0378">Hydrolase</keyword>
<evidence type="ECO:0000259" key="2">
    <source>
        <dbReference type="Pfam" id="PF12146"/>
    </source>
</evidence>
<sequence>MDEWSTLEGLGLASAQLRSLARRGSFSRDDGVSIEFCNFCQENAKHHVLLFTGWDESFLKYGDVISELLQAGINVYAMDWRSQGLSGRHLLDPQVTYVQSFDDHLDDLSFFVNQVVVEACGVRTSQLTCLAHSMGGLLSLMAAAGDRGLFQRLVVCSPMIMMKCGMPHFVALWLGRLFCRLGMGSSYAPGESGVDVSRPITMKLTTDKARLATWERIRRAYPIVAMGGMSNLWVVEAIKAQDWFRARAKQVSVPVLLLEAGMDVFVCTSRPFRELCRAVPSCRRLCYPTTYHEILFEKDWARSHAMKATIAFLKSGEYPAPGETTVITPPRLSEEERQKKMKLLLVRFCFVVVGAGLGVAGVAFSKRRGSVLAVRK</sequence>
<keyword evidence="1" id="KW-0812">Transmembrane</keyword>
<dbReference type="Gene3D" id="3.40.50.1820">
    <property type="entry name" value="alpha/beta hydrolase"/>
    <property type="match status" value="1"/>
</dbReference>
<protein>
    <submittedName>
        <fullName evidence="3">Alpha/beta hydrolase fold</fullName>
    </submittedName>
</protein>
<dbReference type="STRING" id="2880.D7G6G5"/>
<dbReference type="Pfam" id="PF12146">
    <property type="entry name" value="Hydrolase_4"/>
    <property type="match status" value="1"/>
</dbReference>
<dbReference type="ESTHER" id="ectsi-d7g6g5">
    <property type="family name" value="Monoglyceridelipase_lysophospholip"/>
</dbReference>
<keyword evidence="4" id="KW-1185">Reference proteome</keyword>
<dbReference type="InterPro" id="IPR051044">
    <property type="entry name" value="MAG_DAG_Lipase"/>
</dbReference>
<dbReference type="SUPFAM" id="SSF53474">
    <property type="entry name" value="alpha/beta-Hydrolases"/>
    <property type="match status" value="1"/>
</dbReference>
<dbReference type="EMBL" id="FN648981">
    <property type="protein sequence ID" value="CBJ27550.1"/>
    <property type="molecule type" value="Genomic_DNA"/>
</dbReference>
<dbReference type="PANTHER" id="PTHR11614">
    <property type="entry name" value="PHOSPHOLIPASE-RELATED"/>
    <property type="match status" value="1"/>
</dbReference>
<feature type="transmembrane region" description="Helical" evidence="1">
    <location>
        <begin position="344"/>
        <end position="364"/>
    </location>
</feature>
<dbReference type="InParanoid" id="D7G6G5"/>
<dbReference type="InterPro" id="IPR029058">
    <property type="entry name" value="AB_hydrolase_fold"/>
</dbReference>
<keyword evidence="1" id="KW-1133">Transmembrane helix</keyword>
<gene>
    <name evidence="3" type="ORF">Esi_0075_0004</name>
</gene>
<dbReference type="GO" id="GO:0016787">
    <property type="term" value="F:hydrolase activity"/>
    <property type="evidence" value="ECO:0007669"/>
    <property type="project" value="UniProtKB-KW"/>
</dbReference>
<feature type="domain" description="Serine aminopeptidase S33" evidence="2">
    <location>
        <begin position="43"/>
        <end position="299"/>
    </location>
</feature>
<dbReference type="InterPro" id="IPR022742">
    <property type="entry name" value="Hydrolase_4"/>
</dbReference>
<organism evidence="3 4">
    <name type="scientific">Ectocarpus siliculosus</name>
    <name type="common">Brown alga</name>
    <name type="synonym">Conferva siliculosa</name>
    <dbReference type="NCBI Taxonomy" id="2880"/>
    <lineage>
        <taxon>Eukaryota</taxon>
        <taxon>Sar</taxon>
        <taxon>Stramenopiles</taxon>
        <taxon>Ochrophyta</taxon>
        <taxon>PX clade</taxon>
        <taxon>Phaeophyceae</taxon>
        <taxon>Ectocarpales</taxon>
        <taxon>Ectocarpaceae</taxon>
        <taxon>Ectocarpus</taxon>
    </lineage>
</organism>
<evidence type="ECO:0000313" key="4">
    <source>
        <dbReference type="Proteomes" id="UP000002630"/>
    </source>
</evidence>
<dbReference type="EMBL" id="FN649728">
    <property type="protein sequence ID" value="CBJ27550.1"/>
    <property type="molecule type" value="Genomic_DNA"/>
</dbReference>
<evidence type="ECO:0000313" key="3">
    <source>
        <dbReference type="EMBL" id="CBJ27550.1"/>
    </source>
</evidence>
<reference evidence="3 4" key="1">
    <citation type="journal article" date="2010" name="Nature">
        <title>The Ectocarpus genome and the independent evolution of multicellularity in brown algae.</title>
        <authorList>
            <person name="Cock J.M."/>
            <person name="Sterck L."/>
            <person name="Rouze P."/>
            <person name="Scornet D."/>
            <person name="Allen A.E."/>
            <person name="Amoutzias G."/>
            <person name="Anthouard V."/>
            <person name="Artiguenave F."/>
            <person name="Aury J.M."/>
            <person name="Badger J.H."/>
            <person name="Beszteri B."/>
            <person name="Billiau K."/>
            <person name="Bonnet E."/>
            <person name="Bothwell J.H."/>
            <person name="Bowler C."/>
            <person name="Boyen C."/>
            <person name="Brownlee C."/>
            <person name="Carrano C.J."/>
            <person name="Charrier B."/>
            <person name="Cho G.Y."/>
            <person name="Coelho S.M."/>
            <person name="Collen J."/>
            <person name="Corre E."/>
            <person name="Da Silva C."/>
            <person name="Delage L."/>
            <person name="Delaroque N."/>
            <person name="Dittami S.M."/>
            <person name="Doulbeau S."/>
            <person name="Elias M."/>
            <person name="Farnham G."/>
            <person name="Gachon C.M."/>
            <person name="Gschloessl B."/>
            <person name="Heesch S."/>
            <person name="Jabbari K."/>
            <person name="Jubin C."/>
            <person name="Kawai H."/>
            <person name="Kimura K."/>
            <person name="Kloareg B."/>
            <person name="Kupper F.C."/>
            <person name="Lang D."/>
            <person name="Le Bail A."/>
            <person name="Leblanc C."/>
            <person name="Lerouge P."/>
            <person name="Lohr M."/>
            <person name="Lopez P.J."/>
            <person name="Martens C."/>
            <person name="Maumus F."/>
            <person name="Michel G."/>
            <person name="Miranda-Saavedra D."/>
            <person name="Morales J."/>
            <person name="Moreau H."/>
            <person name="Motomura T."/>
            <person name="Nagasato C."/>
            <person name="Napoli C.A."/>
            <person name="Nelson D.R."/>
            <person name="Nyvall-Collen P."/>
            <person name="Peters A.F."/>
            <person name="Pommier C."/>
            <person name="Potin P."/>
            <person name="Poulain J."/>
            <person name="Quesneville H."/>
            <person name="Read B."/>
            <person name="Rensing S.A."/>
            <person name="Ritter A."/>
            <person name="Rousvoal S."/>
            <person name="Samanta M."/>
            <person name="Samson G."/>
            <person name="Schroeder D.C."/>
            <person name="Segurens B."/>
            <person name="Strittmatter M."/>
            <person name="Tonon T."/>
            <person name="Tregear J.W."/>
            <person name="Valentin K."/>
            <person name="von Dassow P."/>
            <person name="Yamagishi T."/>
            <person name="Van de Peer Y."/>
            <person name="Wincker P."/>
        </authorList>
    </citation>
    <scope>NUCLEOTIDE SEQUENCE [LARGE SCALE GENOMIC DNA]</scope>
    <source>
        <strain evidence="4">Ec32 / CCAP1310/4</strain>
    </source>
</reference>
<dbReference type="Proteomes" id="UP000002630">
    <property type="component" value="Linkage Group LG03"/>
</dbReference>
<accession>D7G6G5</accession>
<dbReference type="AlphaFoldDB" id="D7G6G5"/>
<dbReference type="OrthoDB" id="2498029at2759"/>
<proteinExistence type="predicted"/>
<keyword evidence="1" id="KW-0472">Membrane</keyword>
<name>D7G6G5_ECTSI</name>
<evidence type="ECO:0000256" key="1">
    <source>
        <dbReference type="SAM" id="Phobius"/>
    </source>
</evidence>